<feature type="compositionally biased region" description="Basic and acidic residues" evidence="10">
    <location>
        <begin position="119"/>
        <end position="134"/>
    </location>
</feature>
<organism evidence="12 13">
    <name type="scientific">Candidatus Fukatsuia symbiotica</name>
    <dbReference type="NCBI Taxonomy" id="1878942"/>
    <lineage>
        <taxon>Bacteria</taxon>
        <taxon>Pseudomonadati</taxon>
        <taxon>Pseudomonadota</taxon>
        <taxon>Gammaproteobacteria</taxon>
        <taxon>Enterobacterales</taxon>
        <taxon>Yersiniaceae</taxon>
        <taxon>Candidatus Fukatsuia</taxon>
    </lineage>
</organism>
<keyword evidence="1 8" id="KW-1003">Cell membrane</keyword>
<feature type="region of interest" description="Disordered" evidence="10">
    <location>
        <begin position="92"/>
        <end position="134"/>
    </location>
</feature>
<proteinExistence type="inferred from homology"/>
<dbReference type="Proteomes" id="UP000261875">
    <property type="component" value="Chromosome"/>
</dbReference>
<evidence type="ECO:0000256" key="3">
    <source>
        <dbReference type="ARBA" id="ARBA00022618"/>
    </source>
</evidence>
<comment type="function">
    <text evidence="8 9">Essential cell division protein that stabilizes the FtsZ protofilaments by cross-linking them and that serves as a cytoplasmic membrane anchor for the Z ring. Also required for the recruitment to the septal ring of downstream cell division proteins.</text>
</comment>
<dbReference type="GO" id="GO:0005886">
    <property type="term" value="C:plasma membrane"/>
    <property type="evidence" value="ECO:0007669"/>
    <property type="project" value="UniProtKB-SubCell"/>
</dbReference>
<dbReference type="SMART" id="SM00771">
    <property type="entry name" value="ZipA_C"/>
    <property type="match status" value="1"/>
</dbReference>
<dbReference type="InterPro" id="IPR036765">
    <property type="entry name" value="ZipA_FtsZ-bd_C_sf"/>
</dbReference>
<dbReference type="AlphaFoldDB" id="A0A2Y9CKD6"/>
<evidence type="ECO:0000256" key="5">
    <source>
        <dbReference type="ARBA" id="ARBA00022989"/>
    </source>
</evidence>
<dbReference type="SUPFAM" id="SSF64383">
    <property type="entry name" value="Cell-division protein ZipA, C-terminal domain"/>
    <property type="match status" value="1"/>
</dbReference>
<feature type="transmembrane region" description="Helical" evidence="8">
    <location>
        <begin position="6"/>
        <end position="27"/>
    </location>
</feature>
<dbReference type="GO" id="GO:0000917">
    <property type="term" value="P:division septum assembly"/>
    <property type="evidence" value="ECO:0007669"/>
    <property type="project" value="TreeGrafter"/>
</dbReference>
<feature type="domain" description="ZipA C-terminal FtsZ-binding" evidence="11">
    <location>
        <begin position="139"/>
        <end position="269"/>
    </location>
</feature>
<dbReference type="PANTHER" id="PTHR38685">
    <property type="entry name" value="CELL DIVISION PROTEIN ZIPA"/>
    <property type="match status" value="1"/>
</dbReference>
<dbReference type="GO" id="GO:0032153">
    <property type="term" value="C:cell division site"/>
    <property type="evidence" value="ECO:0007669"/>
    <property type="project" value="UniProtKB-UniRule"/>
</dbReference>
<dbReference type="Gene3D" id="3.30.1400.10">
    <property type="entry name" value="ZipA, C-terminal FtsZ-binding domain"/>
    <property type="match status" value="1"/>
</dbReference>
<keyword evidence="13" id="KW-1185">Reference proteome</keyword>
<protein>
    <recommendedName>
        <fullName evidence="8 9">Cell division protein ZipA</fullName>
    </recommendedName>
</protein>
<keyword evidence="2 8" id="KW-0997">Cell inner membrane</keyword>
<sequence>MMQDLRLILIVVGSSAIIALLLHGLWINRKERSSFFRDRPGKRPRQEDKEILFDEGVGEVRVVAPSSRQADPVSLATASATLQRIEDNLASMPTASTNENNPITPPIPQTVTTPSAPARETKQETKAEQKTETEQEILKETVLVLNVAAHPGGLIAGEPLLQSILQAGFRFGKMNIFHHHFNSAGNGAILFSLANMVKPGSFDLGAMTNFTTPGISLFMVVPSYGDAHQNFKLMLQSAQRIADDVGGVVQDDEHRMMTPQKLETYKARVRQVLDEIG</sequence>
<keyword evidence="7 8" id="KW-0131">Cell cycle</keyword>
<evidence type="ECO:0000256" key="4">
    <source>
        <dbReference type="ARBA" id="ARBA00022692"/>
    </source>
</evidence>
<comment type="similarity">
    <text evidence="8 9">Belongs to the ZipA family.</text>
</comment>
<evidence type="ECO:0000256" key="9">
    <source>
        <dbReference type="RuleBase" id="RU003612"/>
    </source>
</evidence>
<evidence type="ECO:0000256" key="1">
    <source>
        <dbReference type="ARBA" id="ARBA00022475"/>
    </source>
</evidence>
<accession>A0A2Y9CKD6</accession>
<dbReference type="FunFam" id="3.30.1400.10:FF:000001">
    <property type="entry name" value="Cell division protein ZipA"/>
    <property type="match status" value="1"/>
</dbReference>
<evidence type="ECO:0000313" key="13">
    <source>
        <dbReference type="Proteomes" id="UP000261875"/>
    </source>
</evidence>
<name>A0A2Y9CKD6_9GAMM</name>
<evidence type="ECO:0000259" key="11">
    <source>
        <dbReference type="SMART" id="SM00771"/>
    </source>
</evidence>
<dbReference type="NCBIfam" id="TIGR02205">
    <property type="entry name" value="septum_zipA"/>
    <property type="match status" value="1"/>
</dbReference>
<evidence type="ECO:0000256" key="6">
    <source>
        <dbReference type="ARBA" id="ARBA00023136"/>
    </source>
</evidence>
<evidence type="ECO:0000256" key="8">
    <source>
        <dbReference type="HAMAP-Rule" id="MF_00509"/>
    </source>
</evidence>
<keyword evidence="5 8" id="KW-1133">Transmembrane helix</keyword>
<comment type="subcellular location">
    <subcellularLocation>
        <location evidence="8">Cell inner membrane</location>
        <topology evidence="8">Single-pass type I membrane protein</topology>
    </subcellularLocation>
    <text evidence="8">Localizes to the Z ring in an FtsZ-dependent manner.</text>
</comment>
<comment type="subunit">
    <text evidence="8">Interacts with FtsZ via their C-terminal domains.</text>
</comment>
<evidence type="ECO:0000313" key="12">
    <source>
        <dbReference type="EMBL" id="AWK15330.1"/>
    </source>
</evidence>
<dbReference type="OrthoDB" id="7054914at2"/>
<dbReference type="InterPro" id="IPR007449">
    <property type="entry name" value="ZipA_FtsZ-bd_C"/>
</dbReference>
<dbReference type="HAMAP" id="MF_00509">
    <property type="entry name" value="ZipA"/>
    <property type="match status" value="1"/>
</dbReference>
<dbReference type="GO" id="GO:0043093">
    <property type="term" value="P:FtsZ-dependent cytokinesis"/>
    <property type="evidence" value="ECO:0007669"/>
    <property type="project" value="UniProtKB-UniRule"/>
</dbReference>
<evidence type="ECO:0000256" key="10">
    <source>
        <dbReference type="SAM" id="MobiDB-lite"/>
    </source>
</evidence>
<keyword evidence="4 8" id="KW-0812">Transmembrane</keyword>
<dbReference type="EMBL" id="CP021659">
    <property type="protein sequence ID" value="AWK15330.1"/>
    <property type="molecule type" value="Genomic_DNA"/>
</dbReference>
<dbReference type="InterPro" id="IPR011919">
    <property type="entry name" value="Cell_div_ZipA"/>
</dbReference>
<dbReference type="STRING" id="1878942.GCA_900128755_01198"/>
<evidence type="ECO:0000256" key="2">
    <source>
        <dbReference type="ARBA" id="ARBA00022519"/>
    </source>
</evidence>
<reference evidence="12 13" key="1">
    <citation type="submission" date="2017-05" db="EMBL/GenBank/DDBJ databases">
        <title>Genome sequence of Candidatus Fukatsuia symbiotica and Candidatus Hamiltonella defensa from Acyrthosiphon pisum strain 5D.</title>
        <authorList>
            <person name="Patel V.A."/>
            <person name="Chevignon G."/>
            <person name="Russell J.A."/>
            <person name="Oliver K.M."/>
        </authorList>
    </citation>
    <scope>NUCLEOTIDE SEQUENCE [LARGE SCALE GENOMIC DNA]</scope>
    <source>
        <strain evidence="12 13">5D</strain>
    </source>
</reference>
<gene>
    <name evidence="8 12" type="primary">zipA</name>
    <name evidence="12" type="ORF">CCS41_04925</name>
</gene>
<dbReference type="Pfam" id="PF04354">
    <property type="entry name" value="ZipA_C"/>
    <property type="match status" value="1"/>
</dbReference>
<keyword evidence="3 8" id="KW-0132">Cell division</keyword>
<keyword evidence="6 8" id="KW-0472">Membrane</keyword>
<evidence type="ECO:0000256" key="7">
    <source>
        <dbReference type="ARBA" id="ARBA00023306"/>
    </source>
</evidence>
<dbReference type="KEGG" id="fsm:CCS41_04925"/>
<dbReference type="PANTHER" id="PTHR38685:SF1">
    <property type="entry name" value="CELL DIVISION PROTEIN ZIPA"/>
    <property type="match status" value="1"/>
</dbReference>
<dbReference type="RefSeq" id="WP_072550250.1">
    <property type="nucleotide sequence ID" value="NZ_CP021659.1"/>
</dbReference>